<dbReference type="Proteomes" id="UP000540929">
    <property type="component" value="Unassembled WGS sequence"/>
</dbReference>
<proteinExistence type="predicted"/>
<reference evidence="5 6" key="1">
    <citation type="submission" date="2020-07" db="EMBL/GenBank/DDBJ databases">
        <title>Exploring microbial biodiversity for novel pathways involved in the catabolism of aromatic compounds derived from lignin.</title>
        <authorList>
            <person name="Elkins J."/>
        </authorList>
    </citation>
    <scope>NUCLEOTIDE SEQUENCE [LARGE SCALE GENOMIC DNA]</scope>
    <source>
        <strain evidence="3 6">H2C3B</strain>
        <strain evidence="4 5">H2C3C</strain>
    </source>
</reference>
<evidence type="ECO:0000313" key="6">
    <source>
        <dbReference type="Proteomes" id="UP000572540"/>
    </source>
</evidence>
<accession>A0A7Z0B4S4</accession>
<name>A0A7Z0B4S4_9BURK</name>
<keyword evidence="2" id="KW-1133">Transmembrane helix</keyword>
<evidence type="ECO:0000256" key="2">
    <source>
        <dbReference type="SAM" id="Phobius"/>
    </source>
</evidence>
<dbReference type="EMBL" id="JACCAS010000001">
    <property type="protein sequence ID" value="NYH20964.1"/>
    <property type="molecule type" value="Genomic_DNA"/>
</dbReference>
<protein>
    <submittedName>
        <fullName evidence="3">Uncharacterized protein</fullName>
    </submittedName>
</protein>
<evidence type="ECO:0000256" key="1">
    <source>
        <dbReference type="SAM" id="MobiDB-lite"/>
    </source>
</evidence>
<keyword evidence="2" id="KW-0472">Membrane</keyword>
<dbReference type="EMBL" id="JACCAU010000001">
    <property type="protein sequence ID" value="NYH20000.1"/>
    <property type="molecule type" value="Genomic_DNA"/>
</dbReference>
<keyword evidence="2" id="KW-0812">Transmembrane</keyword>
<dbReference type="AlphaFoldDB" id="A0A7Z0B4S4"/>
<gene>
    <name evidence="4" type="ORF">GGD40_000443</name>
    <name evidence="3" type="ORF">GGD41_007228</name>
</gene>
<feature type="transmembrane region" description="Helical" evidence="2">
    <location>
        <begin position="34"/>
        <end position="62"/>
    </location>
</feature>
<organism evidence="3 6">
    <name type="scientific">Paraburkholderia bryophila</name>
    <dbReference type="NCBI Taxonomy" id="420952"/>
    <lineage>
        <taxon>Bacteria</taxon>
        <taxon>Pseudomonadati</taxon>
        <taxon>Pseudomonadota</taxon>
        <taxon>Betaproteobacteria</taxon>
        <taxon>Burkholderiales</taxon>
        <taxon>Burkholderiaceae</taxon>
        <taxon>Paraburkholderia</taxon>
    </lineage>
</organism>
<dbReference type="Proteomes" id="UP000572540">
    <property type="component" value="Unassembled WGS sequence"/>
</dbReference>
<evidence type="ECO:0000313" key="3">
    <source>
        <dbReference type="EMBL" id="NYH20000.1"/>
    </source>
</evidence>
<sequence length="69" mass="7818">MRTQTTVHAGLRDAKAMTRPTGEETNTSRLRPRWVALLAITVIPLSMLFVWGFLHLILVLVFPRPVIAH</sequence>
<keyword evidence="5" id="KW-1185">Reference proteome</keyword>
<feature type="region of interest" description="Disordered" evidence="1">
    <location>
        <begin position="1"/>
        <end position="25"/>
    </location>
</feature>
<dbReference type="RefSeq" id="WP_179704503.1">
    <property type="nucleotide sequence ID" value="NZ_JACCAS010000001.1"/>
</dbReference>
<evidence type="ECO:0000313" key="4">
    <source>
        <dbReference type="EMBL" id="NYH20964.1"/>
    </source>
</evidence>
<comment type="caution">
    <text evidence="3">The sequence shown here is derived from an EMBL/GenBank/DDBJ whole genome shotgun (WGS) entry which is preliminary data.</text>
</comment>
<evidence type="ECO:0000313" key="5">
    <source>
        <dbReference type="Proteomes" id="UP000540929"/>
    </source>
</evidence>